<accession>A0A223P2F5</accession>
<dbReference type="EMBL" id="CP022743">
    <property type="protein sequence ID" value="ASU36323.1"/>
    <property type="molecule type" value="Genomic_DNA"/>
</dbReference>
<name>A0A223P2F5_9SPHI</name>
<dbReference type="GO" id="GO:0016788">
    <property type="term" value="F:hydrolase activity, acting on ester bonds"/>
    <property type="evidence" value="ECO:0007669"/>
    <property type="project" value="UniProtKB-ARBA"/>
</dbReference>
<reference evidence="3 4" key="1">
    <citation type="submission" date="2017-08" db="EMBL/GenBank/DDBJ databases">
        <title>Complete genome sequence of Mucilaginibacter sp. strain BJC16-A31.</title>
        <authorList>
            <consortium name="Henan University of Science and Technology"/>
            <person name="You X."/>
        </authorList>
    </citation>
    <scope>NUCLEOTIDE SEQUENCE [LARGE SCALE GENOMIC DNA]</scope>
    <source>
        <strain evidence="3 4">BJC16-A31</strain>
    </source>
</reference>
<sequence length="219" mass="25233">MKAKFILLFLGIALSSQLRAQAGFPFDNEIRDFKHQDSLKFPPKNGILFVGSSSIRKWTDLEQRFPNQPIIRRGVGGCELWQVVDYYTPYILFPYHPRKIFIYAGENDIAAGKTGRFVFEEFQKLWEMIDKKLPDATIYFMSIKPSPSRAKFFTEVETANKLIKNYLNNKPNSTFIDLGSSILKSNTAIPDSSLFEADMLHLNSKGYNKWQAVLEPYVK</sequence>
<dbReference type="Pfam" id="PF13472">
    <property type="entry name" value="Lipase_GDSL_2"/>
    <property type="match status" value="1"/>
</dbReference>
<dbReference type="Gene3D" id="3.40.50.1110">
    <property type="entry name" value="SGNH hydrolase"/>
    <property type="match status" value="1"/>
</dbReference>
<dbReference type="KEGG" id="muc:MuYL_4438"/>
<evidence type="ECO:0000313" key="4">
    <source>
        <dbReference type="Proteomes" id="UP000215002"/>
    </source>
</evidence>
<proteinExistence type="predicted"/>
<dbReference type="SUPFAM" id="SSF52266">
    <property type="entry name" value="SGNH hydrolase"/>
    <property type="match status" value="1"/>
</dbReference>
<feature type="domain" description="SGNH hydrolase-type esterase" evidence="2">
    <location>
        <begin position="59"/>
        <end position="207"/>
    </location>
</feature>
<dbReference type="AlphaFoldDB" id="A0A223P2F5"/>
<keyword evidence="4" id="KW-1185">Reference proteome</keyword>
<evidence type="ECO:0000256" key="1">
    <source>
        <dbReference type="SAM" id="SignalP"/>
    </source>
</evidence>
<feature type="signal peptide" evidence="1">
    <location>
        <begin position="1"/>
        <end position="20"/>
    </location>
</feature>
<dbReference type="Proteomes" id="UP000215002">
    <property type="component" value="Chromosome"/>
</dbReference>
<dbReference type="InterPro" id="IPR013830">
    <property type="entry name" value="SGNH_hydro"/>
</dbReference>
<dbReference type="InterPro" id="IPR036514">
    <property type="entry name" value="SGNH_hydro_sf"/>
</dbReference>
<evidence type="ECO:0000313" key="3">
    <source>
        <dbReference type="EMBL" id="ASU36323.1"/>
    </source>
</evidence>
<dbReference type="RefSeq" id="WP_094572354.1">
    <property type="nucleotide sequence ID" value="NZ_CP022743.1"/>
</dbReference>
<dbReference type="OrthoDB" id="9790057at2"/>
<organism evidence="3 4">
    <name type="scientific">Mucilaginibacter xinganensis</name>
    <dbReference type="NCBI Taxonomy" id="1234841"/>
    <lineage>
        <taxon>Bacteria</taxon>
        <taxon>Pseudomonadati</taxon>
        <taxon>Bacteroidota</taxon>
        <taxon>Sphingobacteriia</taxon>
        <taxon>Sphingobacteriales</taxon>
        <taxon>Sphingobacteriaceae</taxon>
        <taxon>Mucilaginibacter</taxon>
    </lineage>
</organism>
<keyword evidence="1" id="KW-0732">Signal</keyword>
<protein>
    <recommendedName>
        <fullName evidence="2">SGNH hydrolase-type esterase domain-containing protein</fullName>
    </recommendedName>
</protein>
<evidence type="ECO:0000259" key="2">
    <source>
        <dbReference type="Pfam" id="PF13472"/>
    </source>
</evidence>
<gene>
    <name evidence="3" type="ORF">MuYL_4438</name>
</gene>
<feature type="chain" id="PRO_5012171822" description="SGNH hydrolase-type esterase domain-containing protein" evidence="1">
    <location>
        <begin position="21"/>
        <end position="219"/>
    </location>
</feature>